<name>A0A832T790_9EURY</name>
<dbReference type="EMBL" id="DUJR01000017">
    <property type="protein sequence ID" value="HII59608.1"/>
    <property type="molecule type" value="Genomic_DNA"/>
</dbReference>
<dbReference type="AlphaFoldDB" id="A0A832T790"/>
<evidence type="ECO:0000313" key="8">
    <source>
        <dbReference type="Proteomes" id="UP000645676"/>
    </source>
</evidence>
<dbReference type="RefSeq" id="WP_010869572.1">
    <property type="nucleotide sequence ID" value="NC_000909.1"/>
</dbReference>
<accession>A0A832T790</accession>
<dbReference type="GO" id="GO:0003677">
    <property type="term" value="F:DNA binding"/>
    <property type="evidence" value="ECO:0007669"/>
    <property type="project" value="UniProtKB-KW"/>
</dbReference>
<comment type="caution">
    <text evidence="7">The sequence shown here is derived from an EMBL/GenBank/DDBJ whole genome shotgun (WGS) entry which is preliminary data.</text>
</comment>
<dbReference type="GO" id="GO:0006355">
    <property type="term" value="P:regulation of DNA-templated transcription"/>
    <property type="evidence" value="ECO:0007669"/>
    <property type="project" value="InterPro"/>
</dbReference>
<dbReference type="Pfam" id="PF01402">
    <property type="entry name" value="RHH_1"/>
    <property type="match status" value="1"/>
</dbReference>
<keyword evidence="2" id="KW-0805">Transcription regulation</keyword>
<keyword evidence="4" id="KW-0804">Transcription</keyword>
<dbReference type="Gene3D" id="3.30.70.1150">
    <property type="entry name" value="ACT-like. Chain A, domain 2"/>
    <property type="match status" value="1"/>
</dbReference>
<dbReference type="OMA" id="RITMTIQ"/>
<dbReference type="InterPro" id="IPR027271">
    <property type="entry name" value="Acetolactate_synth/TF_NikR_C"/>
</dbReference>
<proteinExistence type="inferred from homology"/>
<dbReference type="Gene3D" id="1.10.1220.10">
    <property type="entry name" value="Met repressor-like"/>
    <property type="match status" value="1"/>
</dbReference>
<evidence type="ECO:0000259" key="6">
    <source>
        <dbReference type="Pfam" id="PF08753"/>
    </source>
</evidence>
<comment type="similarity">
    <text evidence="1">Belongs to the transcriptional regulatory CopG/NikR family.</text>
</comment>
<gene>
    <name evidence="7" type="ORF">HA335_03360</name>
</gene>
<feature type="domain" description="Transcription factor NikR nickel binding C-terminal" evidence="6">
    <location>
        <begin position="52"/>
        <end position="124"/>
    </location>
</feature>
<dbReference type="SUPFAM" id="SSF55021">
    <property type="entry name" value="ACT-like"/>
    <property type="match status" value="1"/>
</dbReference>
<dbReference type="Proteomes" id="UP000645676">
    <property type="component" value="Unassembled WGS sequence"/>
</dbReference>
<dbReference type="CDD" id="cd22231">
    <property type="entry name" value="RHH_NikR_HicB-like"/>
    <property type="match status" value="1"/>
</dbReference>
<evidence type="ECO:0000256" key="1">
    <source>
        <dbReference type="ARBA" id="ARBA00008478"/>
    </source>
</evidence>
<evidence type="ECO:0000256" key="2">
    <source>
        <dbReference type="ARBA" id="ARBA00023015"/>
    </source>
</evidence>
<dbReference type="InterPro" id="IPR045865">
    <property type="entry name" value="ACT-like_dom_sf"/>
</dbReference>
<protein>
    <submittedName>
        <fullName evidence="7">CopG family ribbon-helix-helix protein</fullName>
    </submittedName>
</protein>
<evidence type="ECO:0000313" key="7">
    <source>
        <dbReference type="EMBL" id="HII59608.1"/>
    </source>
</evidence>
<evidence type="ECO:0000256" key="4">
    <source>
        <dbReference type="ARBA" id="ARBA00023163"/>
    </source>
</evidence>
<dbReference type="Pfam" id="PF08753">
    <property type="entry name" value="NikR_C"/>
    <property type="match status" value="1"/>
</dbReference>
<dbReference type="InterPro" id="IPR013321">
    <property type="entry name" value="Arc_rbn_hlx_hlx"/>
</dbReference>
<evidence type="ECO:0000256" key="3">
    <source>
        <dbReference type="ARBA" id="ARBA00023125"/>
    </source>
</evidence>
<evidence type="ECO:0000259" key="5">
    <source>
        <dbReference type="Pfam" id="PF01402"/>
    </source>
</evidence>
<dbReference type="InterPro" id="IPR002145">
    <property type="entry name" value="CopG"/>
</dbReference>
<dbReference type="InterPro" id="IPR010985">
    <property type="entry name" value="Ribbon_hlx_hlx"/>
</dbReference>
<dbReference type="SUPFAM" id="SSF47598">
    <property type="entry name" value="Ribbon-helix-helix"/>
    <property type="match status" value="1"/>
</dbReference>
<dbReference type="PANTHER" id="PTHR34719:SF2">
    <property type="entry name" value="NICKEL-RESPONSIVE REGULATOR"/>
    <property type="match status" value="1"/>
</dbReference>
<dbReference type="SMR" id="A0A832T790"/>
<keyword evidence="3" id="KW-0238">DNA-binding</keyword>
<dbReference type="PANTHER" id="PTHR34719">
    <property type="entry name" value="NICKEL-RESPONSIVE REGULATOR"/>
    <property type="match status" value="1"/>
</dbReference>
<organism evidence="7 8">
    <name type="scientific">Methanocaldococcus jannaschii</name>
    <dbReference type="NCBI Taxonomy" id="2190"/>
    <lineage>
        <taxon>Archaea</taxon>
        <taxon>Methanobacteriati</taxon>
        <taxon>Methanobacteriota</taxon>
        <taxon>Methanomada group</taxon>
        <taxon>Methanococci</taxon>
        <taxon>Methanococcales</taxon>
        <taxon>Methanocaldococcaceae</taxon>
        <taxon>Methanocaldococcus</taxon>
    </lineage>
</organism>
<dbReference type="InterPro" id="IPR014864">
    <property type="entry name" value="TF_NikR_Ni-bd_C"/>
</dbReference>
<reference evidence="7" key="1">
    <citation type="journal article" date="2020" name="bioRxiv">
        <title>A rank-normalized archaeal taxonomy based on genome phylogeny resolves widespread incomplete and uneven classifications.</title>
        <authorList>
            <person name="Rinke C."/>
            <person name="Chuvochina M."/>
            <person name="Mussig A.J."/>
            <person name="Chaumeil P.-A."/>
            <person name="Waite D.W."/>
            <person name="Whitman W.B."/>
            <person name="Parks D.H."/>
            <person name="Hugenholtz P."/>
        </authorList>
    </citation>
    <scope>NUCLEOTIDE SEQUENCE</scope>
    <source>
        <strain evidence="7">UBA8849</strain>
    </source>
</reference>
<sequence length="127" mass="14892">MERISLTIEKNLLKEVDEIINKERISRSEFIRRALEYYVKKYDWLSRIESKIGEITVIYNSKAVEDIVKLESQYKDIVIISLEIPFEGKIIRMIAIKGQRDRIIEFTNKLKGISSVELAQLTTISIE</sequence>
<feature type="domain" description="Ribbon-helix-helix protein CopG" evidence="5">
    <location>
        <begin position="2"/>
        <end position="42"/>
    </location>
</feature>
<dbReference type="InterPro" id="IPR050192">
    <property type="entry name" value="CopG/NikR_regulator"/>
</dbReference>